<feature type="domain" description="DDE Tnp4" evidence="8">
    <location>
        <begin position="175"/>
        <end position="306"/>
    </location>
</feature>
<dbReference type="EMBL" id="CAKOFQ010008120">
    <property type="protein sequence ID" value="CAH2011841.1"/>
    <property type="molecule type" value="Genomic_DNA"/>
</dbReference>
<name>A0A9P0MH82_ACAOB</name>
<evidence type="ECO:0000256" key="6">
    <source>
        <dbReference type="ARBA" id="ARBA00022801"/>
    </source>
</evidence>
<dbReference type="GO" id="GO:0005634">
    <property type="term" value="C:nucleus"/>
    <property type="evidence" value="ECO:0007669"/>
    <property type="project" value="UniProtKB-SubCell"/>
</dbReference>
<dbReference type="GO" id="GO:0046872">
    <property type="term" value="F:metal ion binding"/>
    <property type="evidence" value="ECO:0007669"/>
    <property type="project" value="UniProtKB-KW"/>
</dbReference>
<sequence>MADMQLVSASFIVLYNLLKKSKKKKRRSWISPLFVMRSREPDVNSSFLLQDLLSEEYQCRFKNFTRMSMEDFNFILNHIRERISKSDTKFRKAIPCDERLAVTLRFLATGDSYVSLQYLFKISKQAISRIIPEVCEAIIHCLGDFVQVPSSTEEWKEISKRFEEVWNFPHCVGPIDGKHVLLQAPMKSGSDFFNYKSQFSIVLMAVVDADYNFTFVDIGCQGRISDGGVFKRCDLYKKIANGTLNFPQNSPLPGRTKQTPYVLIGDAAFPLCDYLIKPYSGNHERGSMKRIFNYRLSRARRVVENMYVEYISTDKSTTFAKFTEKL</sequence>
<dbReference type="Proteomes" id="UP001152888">
    <property type="component" value="Unassembled WGS sequence"/>
</dbReference>
<accession>A0A9P0MH82</accession>
<evidence type="ECO:0000256" key="3">
    <source>
        <dbReference type="ARBA" id="ARBA00006958"/>
    </source>
</evidence>
<comment type="subcellular location">
    <subcellularLocation>
        <location evidence="2">Nucleus</location>
    </subcellularLocation>
</comment>
<keyword evidence="7" id="KW-0539">Nucleus</keyword>
<dbReference type="AlphaFoldDB" id="A0A9P0MH82"/>
<evidence type="ECO:0000313" key="10">
    <source>
        <dbReference type="Proteomes" id="UP001152888"/>
    </source>
</evidence>
<dbReference type="GO" id="GO:0016787">
    <property type="term" value="F:hydrolase activity"/>
    <property type="evidence" value="ECO:0007669"/>
    <property type="project" value="UniProtKB-KW"/>
</dbReference>
<keyword evidence="6" id="KW-0378">Hydrolase</keyword>
<dbReference type="InterPro" id="IPR045249">
    <property type="entry name" value="HARBI1-like"/>
</dbReference>
<dbReference type="OrthoDB" id="1912480at2759"/>
<dbReference type="PANTHER" id="PTHR22930:SF269">
    <property type="entry name" value="NUCLEASE HARBI1-LIKE PROTEIN"/>
    <property type="match status" value="1"/>
</dbReference>
<dbReference type="GO" id="GO:0004518">
    <property type="term" value="F:nuclease activity"/>
    <property type="evidence" value="ECO:0007669"/>
    <property type="project" value="UniProtKB-KW"/>
</dbReference>
<dbReference type="Pfam" id="PF13359">
    <property type="entry name" value="DDE_Tnp_4"/>
    <property type="match status" value="1"/>
</dbReference>
<keyword evidence="10" id="KW-1185">Reference proteome</keyword>
<reference evidence="9" key="1">
    <citation type="submission" date="2022-03" db="EMBL/GenBank/DDBJ databases">
        <authorList>
            <person name="Sayadi A."/>
        </authorList>
    </citation>
    <scope>NUCLEOTIDE SEQUENCE</scope>
</reference>
<keyword evidence="4" id="KW-0540">Nuclease</keyword>
<proteinExistence type="inferred from homology"/>
<evidence type="ECO:0000256" key="7">
    <source>
        <dbReference type="ARBA" id="ARBA00023242"/>
    </source>
</evidence>
<evidence type="ECO:0000256" key="1">
    <source>
        <dbReference type="ARBA" id="ARBA00001968"/>
    </source>
</evidence>
<evidence type="ECO:0000313" key="9">
    <source>
        <dbReference type="EMBL" id="CAH2011841.1"/>
    </source>
</evidence>
<dbReference type="InterPro" id="IPR027806">
    <property type="entry name" value="HARBI1_dom"/>
</dbReference>
<comment type="caution">
    <text evidence="9">The sequence shown here is derived from an EMBL/GenBank/DDBJ whole genome shotgun (WGS) entry which is preliminary data.</text>
</comment>
<protein>
    <recommendedName>
        <fullName evidence="8">DDE Tnp4 domain-containing protein</fullName>
    </recommendedName>
</protein>
<evidence type="ECO:0000256" key="2">
    <source>
        <dbReference type="ARBA" id="ARBA00004123"/>
    </source>
</evidence>
<organism evidence="9 10">
    <name type="scientific">Acanthoscelides obtectus</name>
    <name type="common">Bean weevil</name>
    <name type="synonym">Bruchus obtectus</name>
    <dbReference type="NCBI Taxonomy" id="200917"/>
    <lineage>
        <taxon>Eukaryota</taxon>
        <taxon>Metazoa</taxon>
        <taxon>Ecdysozoa</taxon>
        <taxon>Arthropoda</taxon>
        <taxon>Hexapoda</taxon>
        <taxon>Insecta</taxon>
        <taxon>Pterygota</taxon>
        <taxon>Neoptera</taxon>
        <taxon>Endopterygota</taxon>
        <taxon>Coleoptera</taxon>
        <taxon>Polyphaga</taxon>
        <taxon>Cucujiformia</taxon>
        <taxon>Chrysomeloidea</taxon>
        <taxon>Chrysomelidae</taxon>
        <taxon>Bruchinae</taxon>
        <taxon>Bruchini</taxon>
        <taxon>Acanthoscelides</taxon>
    </lineage>
</organism>
<comment type="similarity">
    <text evidence="3">Belongs to the HARBI1 family.</text>
</comment>
<comment type="cofactor">
    <cofactor evidence="1">
        <name>a divalent metal cation</name>
        <dbReference type="ChEBI" id="CHEBI:60240"/>
    </cofactor>
</comment>
<evidence type="ECO:0000256" key="5">
    <source>
        <dbReference type="ARBA" id="ARBA00022723"/>
    </source>
</evidence>
<evidence type="ECO:0000259" key="8">
    <source>
        <dbReference type="Pfam" id="PF13359"/>
    </source>
</evidence>
<dbReference type="PANTHER" id="PTHR22930">
    <property type="match status" value="1"/>
</dbReference>
<evidence type="ECO:0000256" key="4">
    <source>
        <dbReference type="ARBA" id="ARBA00022722"/>
    </source>
</evidence>
<keyword evidence="5" id="KW-0479">Metal-binding</keyword>
<gene>
    <name evidence="9" type="ORF">ACAOBT_LOCUS32442</name>
</gene>